<keyword evidence="6" id="KW-0539">Nucleus</keyword>
<evidence type="ECO:0000256" key="3">
    <source>
        <dbReference type="ARBA" id="ARBA00023015"/>
    </source>
</evidence>
<dbReference type="PANTHER" id="PTHR47997">
    <property type="entry name" value="MYB DOMAIN PROTEIN 55"/>
    <property type="match status" value="1"/>
</dbReference>
<dbReference type="SUPFAM" id="SSF46689">
    <property type="entry name" value="Homeodomain-like"/>
    <property type="match status" value="1"/>
</dbReference>
<dbReference type="GO" id="GO:0005634">
    <property type="term" value="C:nucleus"/>
    <property type="evidence" value="ECO:0007669"/>
    <property type="project" value="UniProtKB-SubCell"/>
</dbReference>
<dbReference type="Gene3D" id="1.10.10.60">
    <property type="entry name" value="Homeodomain-like"/>
    <property type="match status" value="1"/>
</dbReference>
<dbReference type="CDD" id="cd00167">
    <property type="entry name" value="SANT"/>
    <property type="match status" value="1"/>
</dbReference>
<dbReference type="Proteomes" id="UP000290289">
    <property type="component" value="Chromosome 12"/>
</dbReference>
<evidence type="ECO:0000256" key="4">
    <source>
        <dbReference type="ARBA" id="ARBA00023125"/>
    </source>
</evidence>
<dbReference type="PROSITE" id="PS50090">
    <property type="entry name" value="MYB_LIKE"/>
    <property type="match status" value="1"/>
</dbReference>
<dbReference type="InterPro" id="IPR009057">
    <property type="entry name" value="Homeodomain-like_sf"/>
</dbReference>
<keyword evidence="3" id="KW-0805">Transcription regulation</keyword>
<keyword evidence="2" id="KW-0677">Repeat</keyword>
<dbReference type="InterPro" id="IPR001005">
    <property type="entry name" value="SANT/Myb"/>
</dbReference>
<keyword evidence="5" id="KW-0804">Transcription</keyword>
<accession>A0A498IK01</accession>
<keyword evidence="10" id="KW-1185">Reference proteome</keyword>
<dbReference type="InterPro" id="IPR051953">
    <property type="entry name" value="Plant_SW-associated_TFs"/>
</dbReference>
<comment type="subcellular location">
    <subcellularLocation>
        <location evidence="1">Nucleus</location>
    </subcellularLocation>
</comment>
<evidence type="ECO:0000256" key="5">
    <source>
        <dbReference type="ARBA" id="ARBA00023163"/>
    </source>
</evidence>
<dbReference type="PROSITE" id="PS51294">
    <property type="entry name" value="HTH_MYB"/>
    <property type="match status" value="1"/>
</dbReference>
<gene>
    <name evidence="9" type="ORF">DVH24_036816</name>
</gene>
<dbReference type="PANTHER" id="PTHR47997:SF75">
    <property type="entry name" value="MYB DOMAIN PROTEIN 55"/>
    <property type="match status" value="1"/>
</dbReference>
<dbReference type="AlphaFoldDB" id="A0A498IK01"/>
<feature type="domain" description="Myb-like" evidence="7">
    <location>
        <begin position="8"/>
        <end position="32"/>
    </location>
</feature>
<keyword evidence="4" id="KW-0238">DNA-binding</keyword>
<dbReference type="InterPro" id="IPR017930">
    <property type="entry name" value="Myb_dom"/>
</dbReference>
<evidence type="ECO:0000256" key="6">
    <source>
        <dbReference type="ARBA" id="ARBA00023242"/>
    </source>
</evidence>
<evidence type="ECO:0000256" key="1">
    <source>
        <dbReference type="ARBA" id="ARBA00004123"/>
    </source>
</evidence>
<sequence length="87" mass="9932">MLLSTVFRWSAIASRLPGRTYNEIKNYWNSRLKKTKLEQASGTFFRLDDNHGHQKHLLSKSTFPGLIQPPFSSNAAIPIPKNVGDQY</sequence>
<dbReference type="GO" id="GO:0003677">
    <property type="term" value="F:DNA binding"/>
    <property type="evidence" value="ECO:0007669"/>
    <property type="project" value="UniProtKB-KW"/>
</dbReference>
<protein>
    <submittedName>
        <fullName evidence="9">Uncharacterized protein</fullName>
    </submittedName>
</protein>
<dbReference type="Pfam" id="PF00249">
    <property type="entry name" value="Myb_DNA-binding"/>
    <property type="match status" value="1"/>
</dbReference>
<evidence type="ECO:0000259" key="8">
    <source>
        <dbReference type="PROSITE" id="PS51294"/>
    </source>
</evidence>
<name>A0A498IK01_MALDO</name>
<evidence type="ECO:0000313" key="9">
    <source>
        <dbReference type="EMBL" id="RXH82475.1"/>
    </source>
</evidence>
<evidence type="ECO:0000259" key="7">
    <source>
        <dbReference type="PROSITE" id="PS50090"/>
    </source>
</evidence>
<comment type="caution">
    <text evidence="9">The sequence shown here is derived from an EMBL/GenBank/DDBJ whole genome shotgun (WGS) entry which is preliminary data.</text>
</comment>
<organism evidence="9 10">
    <name type="scientific">Malus domestica</name>
    <name type="common">Apple</name>
    <name type="synonym">Pyrus malus</name>
    <dbReference type="NCBI Taxonomy" id="3750"/>
    <lineage>
        <taxon>Eukaryota</taxon>
        <taxon>Viridiplantae</taxon>
        <taxon>Streptophyta</taxon>
        <taxon>Embryophyta</taxon>
        <taxon>Tracheophyta</taxon>
        <taxon>Spermatophyta</taxon>
        <taxon>Magnoliopsida</taxon>
        <taxon>eudicotyledons</taxon>
        <taxon>Gunneridae</taxon>
        <taxon>Pentapetalae</taxon>
        <taxon>rosids</taxon>
        <taxon>fabids</taxon>
        <taxon>Rosales</taxon>
        <taxon>Rosaceae</taxon>
        <taxon>Amygdaloideae</taxon>
        <taxon>Maleae</taxon>
        <taxon>Malus</taxon>
    </lineage>
</organism>
<feature type="domain" description="HTH myb-type" evidence="8">
    <location>
        <begin position="8"/>
        <end position="36"/>
    </location>
</feature>
<reference evidence="9 10" key="1">
    <citation type="submission" date="2018-10" db="EMBL/GenBank/DDBJ databases">
        <title>A high-quality apple genome assembly.</title>
        <authorList>
            <person name="Hu J."/>
        </authorList>
    </citation>
    <scope>NUCLEOTIDE SEQUENCE [LARGE SCALE GENOMIC DNA]</scope>
    <source>
        <strain evidence="10">cv. HFTH1</strain>
        <tissue evidence="9">Young leaf</tissue>
    </source>
</reference>
<evidence type="ECO:0000313" key="10">
    <source>
        <dbReference type="Proteomes" id="UP000290289"/>
    </source>
</evidence>
<evidence type="ECO:0000256" key="2">
    <source>
        <dbReference type="ARBA" id="ARBA00022737"/>
    </source>
</evidence>
<proteinExistence type="predicted"/>
<dbReference type="EMBL" id="RDQH01000338">
    <property type="protein sequence ID" value="RXH82475.1"/>
    <property type="molecule type" value="Genomic_DNA"/>
</dbReference>